<accession>A0ABQ3L2Z3</accession>
<keyword evidence="3" id="KW-1185">Reference proteome</keyword>
<proteinExistence type="predicted"/>
<comment type="caution">
    <text evidence="2">The sequence shown here is derived from an EMBL/GenBank/DDBJ whole genome shotgun (WGS) entry which is preliminary data.</text>
</comment>
<organism evidence="2 3">
    <name type="scientific">Alishewanella longhuensis</name>
    <dbReference type="NCBI Taxonomy" id="1091037"/>
    <lineage>
        <taxon>Bacteria</taxon>
        <taxon>Pseudomonadati</taxon>
        <taxon>Pseudomonadota</taxon>
        <taxon>Gammaproteobacteria</taxon>
        <taxon>Alteromonadales</taxon>
        <taxon>Alteromonadaceae</taxon>
        <taxon>Alishewanella</taxon>
    </lineage>
</organism>
<dbReference type="Proteomes" id="UP000659697">
    <property type="component" value="Unassembled WGS sequence"/>
</dbReference>
<feature type="transmembrane region" description="Helical" evidence="1">
    <location>
        <begin position="41"/>
        <end position="67"/>
    </location>
</feature>
<gene>
    <name evidence="2" type="ORF">GCM10010919_20710</name>
</gene>
<evidence type="ECO:0000313" key="2">
    <source>
        <dbReference type="EMBL" id="GHG70218.1"/>
    </source>
</evidence>
<evidence type="ECO:0000256" key="1">
    <source>
        <dbReference type="SAM" id="Phobius"/>
    </source>
</evidence>
<reference evidence="3" key="1">
    <citation type="journal article" date="2019" name="Int. J. Syst. Evol. Microbiol.">
        <title>The Global Catalogue of Microorganisms (GCM) 10K type strain sequencing project: providing services to taxonomists for standard genome sequencing and annotation.</title>
        <authorList>
            <consortium name="The Broad Institute Genomics Platform"/>
            <consortium name="The Broad Institute Genome Sequencing Center for Infectious Disease"/>
            <person name="Wu L."/>
            <person name="Ma J."/>
        </authorList>
    </citation>
    <scope>NUCLEOTIDE SEQUENCE [LARGE SCALE GENOMIC DNA]</scope>
    <source>
        <strain evidence="3">CGMCC 1.7003</strain>
    </source>
</reference>
<feature type="transmembrane region" description="Helical" evidence="1">
    <location>
        <begin position="120"/>
        <end position="143"/>
    </location>
</feature>
<keyword evidence="1" id="KW-1133">Transmembrane helix</keyword>
<evidence type="ECO:0000313" key="3">
    <source>
        <dbReference type="Proteomes" id="UP000659697"/>
    </source>
</evidence>
<protein>
    <submittedName>
        <fullName evidence="2">Uncharacterized protein</fullName>
    </submittedName>
</protein>
<sequence length="182" mass="19877">MSFFSGCHNVIADLTIYLNNYNNRLSLGKFNTKGGIKLKKIVLFILAVLGAAALGSVLQSLFNLTAIAALTDAIALPLWFQTIGYDLIYFMPVLAAILLPVMLISLLITALLHRYLKLSLLAASFGVTVLGTWLALLIINHFAPMPTLIALNRSTVGTLLLLCCSGSAVVIFQYLTHKRRLR</sequence>
<dbReference type="EMBL" id="BNAO01000004">
    <property type="protein sequence ID" value="GHG70218.1"/>
    <property type="molecule type" value="Genomic_DNA"/>
</dbReference>
<name>A0ABQ3L2Z3_9ALTE</name>
<feature type="transmembrane region" description="Helical" evidence="1">
    <location>
        <begin position="155"/>
        <end position="175"/>
    </location>
</feature>
<feature type="transmembrane region" description="Helical" evidence="1">
    <location>
        <begin position="87"/>
        <end position="108"/>
    </location>
</feature>
<keyword evidence="1" id="KW-0812">Transmembrane</keyword>
<keyword evidence="1" id="KW-0472">Membrane</keyword>
<dbReference type="RefSeq" id="WP_229833524.1">
    <property type="nucleotide sequence ID" value="NZ_BNAO01000004.1"/>
</dbReference>